<comment type="caution">
    <text evidence="1">The sequence shown here is derived from an EMBL/GenBank/DDBJ whole genome shotgun (WGS) entry which is preliminary data.</text>
</comment>
<evidence type="ECO:0008006" key="3">
    <source>
        <dbReference type="Google" id="ProtNLM"/>
    </source>
</evidence>
<accession>A0ABN9VH55</accession>
<dbReference type="Proteomes" id="UP001189429">
    <property type="component" value="Unassembled WGS sequence"/>
</dbReference>
<dbReference type="EMBL" id="CAUYUJ010017172">
    <property type="protein sequence ID" value="CAK0872539.1"/>
    <property type="molecule type" value="Genomic_DNA"/>
</dbReference>
<keyword evidence="2" id="KW-1185">Reference proteome</keyword>
<proteinExistence type="predicted"/>
<sequence>MPSAPTPEHLPIIPASLEGHSIVGVGVPVGVGLAFWVGGGGPTEHKSKNKQSPHVALCQVSHVVVPAAGQVNITTSVSELELGDSEPGAKAGADVVLNTDAVESLSVARLGLGRHARHTMLRQVGEVDVAAAGWVNITPQASELELASSMD</sequence>
<organism evidence="1 2">
    <name type="scientific">Prorocentrum cordatum</name>
    <dbReference type="NCBI Taxonomy" id="2364126"/>
    <lineage>
        <taxon>Eukaryota</taxon>
        <taxon>Sar</taxon>
        <taxon>Alveolata</taxon>
        <taxon>Dinophyceae</taxon>
        <taxon>Prorocentrales</taxon>
        <taxon>Prorocentraceae</taxon>
        <taxon>Prorocentrum</taxon>
    </lineage>
</organism>
<evidence type="ECO:0000313" key="2">
    <source>
        <dbReference type="Proteomes" id="UP001189429"/>
    </source>
</evidence>
<reference evidence="1" key="1">
    <citation type="submission" date="2023-10" db="EMBL/GenBank/DDBJ databases">
        <authorList>
            <person name="Chen Y."/>
            <person name="Shah S."/>
            <person name="Dougan E. K."/>
            <person name="Thang M."/>
            <person name="Chan C."/>
        </authorList>
    </citation>
    <scope>NUCLEOTIDE SEQUENCE [LARGE SCALE GENOMIC DNA]</scope>
</reference>
<protein>
    <recommendedName>
        <fullName evidence="3">Altered inheritance of mitochondria protein 24, mitochondrial</fullName>
    </recommendedName>
</protein>
<gene>
    <name evidence="1" type="ORF">PCOR1329_LOCUS57980</name>
</gene>
<name>A0ABN9VH55_9DINO</name>
<evidence type="ECO:0000313" key="1">
    <source>
        <dbReference type="EMBL" id="CAK0872539.1"/>
    </source>
</evidence>